<protein>
    <submittedName>
        <fullName evidence="2">Uncharacterized protein</fullName>
    </submittedName>
</protein>
<organism evidence="2">
    <name type="scientific">marine sediment metagenome</name>
    <dbReference type="NCBI Taxonomy" id="412755"/>
    <lineage>
        <taxon>unclassified sequences</taxon>
        <taxon>metagenomes</taxon>
        <taxon>ecological metagenomes</taxon>
    </lineage>
</organism>
<feature type="region of interest" description="Disordered" evidence="1">
    <location>
        <begin position="14"/>
        <end position="36"/>
    </location>
</feature>
<feature type="compositionally biased region" description="Gly residues" evidence="1">
    <location>
        <begin position="27"/>
        <end position="36"/>
    </location>
</feature>
<name>X0XM76_9ZZZZ</name>
<comment type="caution">
    <text evidence="2">The sequence shown here is derived from an EMBL/GenBank/DDBJ whole genome shotgun (WGS) entry which is preliminary data.</text>
</comment>
<gene>
    <name evidence="2" type="ORF">S01H1_69160</name>
</gene>
<dbReference type="EMBL" id="BARS01045897">
    <property type="protein sequence ID" value="GAG37763.1"/>
    <property type="molecule type" value="Genomic_DNA"/>
</dbReference>
<evidence type="ECO:0000313" key="2">
    <source>
        <dbReference type="EMBL" id="GAG37763.1"/>
    </source>
</evidence>
<accession>X0XM76</accession>
<proteinExistence type="predicted"/>
<dbReference type="AlphaFoldDB" id="X0XM76"/>
<evidence type="ECO:0000256" key="1">
    <source>
        <dbReference type="SAM" id="MobiDB-lite"/>
    </source>
</evidence>
<feature type="non-terminal residue" evidence="2">
    <location>
        <position position="1"/>
    </location>
</feature>
<sequence>TSYIRALETRLYKHSDNLDGNDENGGEGDGSGPLFG</sequence>
<reference evidence="2" key="1">
    <citation type="journal article" date="2014" name="Front. Microbiol.">
        <title>High frequency of phylogenetically diverse reductive dehalogenase-homologous genes in deep subseafloor sedimentary metagenomes.</title>
        <authorList>
            <person name="Kawai M."/>
            <person name="Futagami T."/>
            <person name="Toyoda A."/>
            <person name="Takaki Y."/>
            <person name="Nishi S."/>
            <person name="Hori S."/>
            <person name="Arai W."/>
            <person name="Tsubouchi T."/>
            <person name="Morono Y."/>
            <person name="Uchiyama I."/>
            <person name="Ito T."/>
            <person name="Fujiyama A."/>
            <person name="Inagaki F."/>
            <person name="Takami H."/>
        </authorList>
    </citation>
    <scope>NUCLEOTIDE SEQUENCE</scope>
    <source>
        <strain evidence="2">Expedition CK06-06</strain>
    </source>
</reference>